<evidence type="ECO:0000313" key="1">
    <source>
        <dbReference type="EMBL" id="SOB73654.1"/>
    </source>
</evidence>
<name>A0A285PVP6_9FIRM</name>
<proteinExistence type="predicted"/>
<keyword evidence="2" id="KW-1185">Reference proteome</keyword>
<accession>A0A285PVP6</accession>
<sequence length="218" mass="25525">MIKIHRNPIPPISLAIEKQKAHGSYNEPDVIQQLKEDSNDKCYICELGGLSDPEVEHLRPHHGRKIRERVFDWNNLFYACPHCNNLKKEARYDDKIIDCCAEDPEKKLEQSYEEGKVSVHSLVDEECAVMTAELIQASFEKRNTGIRQAACQYRVDRLAESMNVLYKTLENHRKNPESQRYIKSLRSSLSRRSIFAAFKRNYVRKHITDYPDLEDFLL</sequence>
<dbReference type="KEGG" id="ehl:EHLA_3106"/>
<dbReference type="Proteomes" id="UP000217549">
    <property type="component" value="Chromosome I"/>
</dbReference>
<protein>
    <recommendedName>
        <fullName evidence="3">HNH endonuclease</fullName>
    </recommendedName>
</protein>
<dbReference type="Gene3D" id="1.10.30.50">
    <property type="match status" value="1"/>
</dbReference>
<organism evidence="1 2">
    <name type="scientific">Anaerobutyricum hallii</name>
    <dbReference type="NCBI Taxonomy" id="39488"/>
    <lineage>
        <taxon>Bacteria</taxon>
        <taxon>Bacillati</taxon>
        <taxon>Bacillota</taxon>
        <taxon>Clostridia</taxon>
        <taxon>Lachnospirales</taxon>
        <taxon>Lachnospiraceae</taxon>
        <taxon>Anaerobutyricum</taxon>
    </lineage>
</organism>
<gene>
    <name evidence="1" type="ORF">EHLA_3106</name>
</gene>
<evidence type="ECO:0000313" key="2">
    <source>
        <dbReference type="Proteomes" id="UP000217549"/>
    </source>
</evidence>
<evidence type="ECO:0008006" key="3">
    <source>
        <dbReference type="Google" id="ProtNLM"/>
    </source>
</evidence>
<dbReference type="AlphaFoldDB" id="A0A285PVP6"/>
<dbReference type="EMBL" id="LT907978">
    <property type="protein sequence ID" value="SOB73654.1"/>
    <property type="molecule type" value="Genomic_DNA"/>
</dbReference>
<dbReference type="RefSeq" id="WP_197702354.1">
    <property type="nucleotide sequence ID" value="NZ_LT907978.1"/>
</dbReference>
<reference evidence="2" key="1">
    <citation type="submission" date="2017-09" db="EMBL/GenBank/DDBJ databases">
        <authorList>
            <person name="Shetty A S."/>
        </authorList>
    </citation>
    <scope>NUCLEOTIDE SEQUENCE [LARGE SCALE GENOMIC DNA]</scope>
</reference>